<gene>
    <name evidence="3" type="ORF">ACFO3P_18500</name>
</gene>
<keyword evidence="1" id="KW-0472">Membrane</keyword>
<evidence type="ECO:0000313" key="4">
    <source>
        <dbReference type="Proteomes" id="UP001595988"/>
    </source>
</evidence>
<accession>A0ABV9K2S9</accession>
<comment type="caution">
    <text evidence="3">The sequence shown here is derived from an EMBL/GenBank/DDBJ whole genome shotgun (WGS) entry which is preliminary data.</text>
</comment>
<evidence type="ECO:0000259" key="2">
    <source>
        <dbReference type="Pfam" id="PF06713"/>
    </source>
</evidence>
<dbReference type="EMBL" id="JBHSFT010000047">
    <property type="protein sequence ID" value="MFC4664172.1"/>
    <property type="molecule type" value="Genomic_DNA"/>
</dbReference>
<evidence type="ECO:0000313" key="3">
    <source>
        <dbReference type="EMBL" id="MFC4664172.1"/>
    </source>
</evidence>
<dbReference type="InterPro" id="IPR009589">
    <property type="entry name" value="PH_YyaB-like"/>
</dbReference>
<keyword evidence="1" id="KW-1133">Transmembrane helix</keyword>
<sequence>MIFRSKVDGFFVTFMSIVVLLIGAVTLLPPLIDKEASMGIVIIMTAIFIILAGALLWMSFSIKYIFYDNYLLVKGGPFKCKIAYQSIRKISPTKDIFTGYRILSARNGLELFYDSAILGSVKISPKNRREFITELKKRSPHVIIQE</sequence>
<dbReference type="Proteomes" id="UP001595988">
    <property type="component" value="Unassembled WGS sequence"/>
</dbReference>
<keyword evidence="4" id="KW-1185">Reference proteome</keyword>
<feature type="transmembrane region" description="Helical" evidence="1">
    <location>
        <begin position="38"/>
        <end position="58"/>
    </location>
</feature>
<feature type="domain" description="Uncharacterized protein YyaB-like PH" evidence="2">
    <location>
        <begin position="62"/>
        <end position="138"/>
    </location>
</feature>
<proteinExistence type="predicted"/>
<protein>
    <submittedName>
        <fullName evidence="3">PH domain-containing protein</fullName>
    </submittedName>
</protein>
<name>A0ABV9K2S9_9BACI</name>
<dbReference type="RefSeq" id="WP_289585129.1">
    <property type="nucleotide sequence ID" value="NZ_JBHSFT010000047.1"/>
</dbReference>
<keyword evidence="1" id="KW-0812">Transmembrane</keyword>
<dbReference type="Pfam" id="PF06713">
    <property type="entry name" value="bPH_4"/>
    <property type="match status" value="1"/>
</dbReference>
<evidence type="ECO:0000256" key="1">
    <source>
        <dbReference type="SAM" id="Phobius"/>
    </source>
</evidence>
<reference evidence="4" key="1">
    <citation type="journal article" date="2019" name="Int. J. Syst. Evol. Microbiol.">
        <title>The Global Catalogue of Microorganisms (GCM) 10K type strain sequencing project: providing services to taxonomists for standard genome sequencing and annotation.</title>
        <authorList>
            <consortium name="The Broad Institute Genomics Platform"/>
            <consortium name="The Broad Institute Genome Sequencing Center for Infectious Disease"/>
            <person name="Wu L."/>
            <person name="Ma J."/>
        </authorList>
    </citation>
    <scope>NUCLEOTIDE SEQUENCE [LARGE SCALE GENOMIC DNA]</scope>
    <source>
        <strain evidence="4">CCUG 37257</strain>
    </source>
</reference>
<feature type="transmembrane region" description="Helical" evidence="1">
    <location>
        <begin position="12"/>
        <end position="32"/>
    </location>
</feature>
<organism evidence="3 4">
    <name type="scientific">Oceanobacillus aidingensis</name>
    <dbReference type="NCBI Taxonomy" id="645964"/>
    <lineage>
        <taxon>Bacteria</taxon>
        <taxon>Bacillati</taxon>
        <taxon>Bacillota</taxon>
        <taxon>Bacilli</taxon>
        <taxon>Bacillales</taxon>
        <taxon>Bacillaceae</taxon>
        <taxon>Oceanobacillus</taxon>
    </lineage>
</organism>